<evidence type="ECO:0000313" key="3">
    <source>
        <dbReference type="Proteomes" id="UP000257109"/>
    </source>
</evidence>
<sequence length="267" mass="29273">MVGLPFRLSRWYAWRLGYCPLPPFSSATTPTESASQWVGFRWRLYPIRGSSPPTRLPTRASEASHFCVDPRPLSLYWREPPKFKGLVRGQFFLEAKFDLQILDSLPRGMNCRDIVSWISTNNATLRLKSMLKKQDVDMAELIKKAWLTNDARSTGRKVPDAATTTAAAAKKKSAVGLAEKDSTLVVEKLTALTVSDKEAGKRKAGSTMVEEATAKKGKTTVLPPPPLSLQPKGKVVVTSGPDLPPGRLSCYVAPPTSNSLWGPGFDA</sequence>
<accession>A0A371G5X3</accession>
<evidence type="ECO:0000256" key="1">
    <source>
        <dbReference type="SAM" id="MobiDB-lite"/>
    </source>
</evidence>
<comment type="caution">
    <text evidence="2">The sequence shown here is derived from an EMBL/GenBank/DDBJ whole genome shotgun (WGS) entry which is preliminary data.</text>
</comment>
<name>A0A371G5X3_MUCPR</name>
<proteinExistence type="predicted"/>
<dbReference type="OrthoDB" id="671678at2759"/>
<evidence type="ECO:0000313" key="2">
    <source>
        <dbReference type="EMBL" id="RDX85960.1"/>
    </source>
</evidence>
<feature type="non-terminal residue" evidence="2">
    <location>
        <position position="1"/>
    </location>
</feature>
<keyword evidence="3" id="KW-1185">Reference proteome</keyword>
<organism evidence="2 3">
    <name type="scientific">Mucuna pruriens</name>
    <name type="common">Velvet bean</name>
    <name type="synonym">Dolichos pruriens</name>
    <dbReference type="NCBI Taxonomy" id="157652"/>
    <lineage>
        <taxon>Eukaryota</taxon>
        <taxon>Viridiplantae</taxon>
        <taxon>Streptophyta</taxon>
        <taxon>Embryophyta</taxon>
        <taxon>Tracheophyta</taxon>
        <taxon>Spermatophyta</taxon>
        <taxon>Magnoliopsida</taxon>
        <taxon>eudicotyledons</taxon>
        <taxon>Gunneridae</taxon>
        <taxon>Pentapetalae</taxon>
        <taxon>rosids</taxon>
        <taxon>fabids</taxon>
        <taxon>Fabales</taxon>
        <taxon>Fabaceae</taxon>
        <taxon>Papilionoideae</taxon>
        <taxon>50 kb inversion clade</taxon>
        <taxon>NPAAA clade</taxon>
        <taxon>indigoferoid/millettioid clade</taxon>
        <taxon>Phaseoleae</taxon>
        <taxon>Mucuna</taxon>
    </lineage>
</organism>
<dbReference type="Proteomes" id="UP000257109">
    <property type="component" value="Unassembled WGS sequence"/>
</dbReference>
<gene>
    <name evidence="2" type="ORF">CR513_32767</name>
</gene>
<dbReference type="AlphaFoldDB" id="A0A371G5X3"/>
<feature type="region of interest" description="Disordered" evidence="1">
    <location>
        <begin position="199"/>
        <end position="246"/>
    </location>
</feature>
<dbReference type="EMBL" id="QJKJ01006651">
    <property type="protein sequence ID" value="RDX85960.1"/>
    <property type="molecule type" value="Genomic_DNA"/>
</dbReference>
<protein>
    <submittedName>
        <fullName evidence="2">Uncharacterized protein</fullName>
    </submittedName>
</protein>
<reference evidence="2" key="1">
    <citation type="submission" date="2018-05" db="EMBL/GenBank/DDBJ databases">
        <title>Draft genome of Mucuna pruriens seed.</title>
        <authorList>
            <person name="Nnadi N.E."/>
            <person name="Vos R."/>
            <person name="Hasami M.H."/>
            <person name="Devisetty U.K."/>
            <person name="Aguiy J.C."/>
        </authorList>
    </citation>
    <scope>NUCLEOTIDE SEQUENCE [LARGE SCALE GENOMIC DNA]</scope>
    <source>
        <strain evidence="2">JCA_2017</strain>
    </source>
</reference>